<evidence type="ECO:0000259" key="4">
    <source>
        <dbReference type="Pfam" id="PF23221"/>
    </source>
</evidence>
<evidence type="ECO:0000256" key="1">
    <source>
        <dbReference type="ARBA" id="ARBA00022737"/>
    </source>
</evidence>
<feature type="domain" description="MROH2B-like HEAT-repeats" evidence="3">
    <location>
        <begin position="256"/>
        <end position="782"/>
    </location>
</feature>
<protein>
    <submittedName>
        <fullName evidence="5">Maestro heat-like repeat family member 1</fullName>
    </submittedName>
</protein>
<dbReference type="PANTHER" id="PTHR23120:SF0">
    <property type="entry name" value="MAESTRO HEAT-LIKE REPEAT FAMILY MEMBER 1"/>
    <property type="match status" value="1"/>
</dbReference>
<dbReference type="PANTHER" id="PTHR23120">
    <property type="entry name" value="MAESTRO-RELATED HEAT DOMAIN-CONTAINING"/>
    <property type="match status" value="1"/>
</dbReference>
<keyword evidence="1" id="KW-0677">Repeat</keyword>
<reference evidence="5" key="2">
    <citation type="submission" date="2016-06" db="EMBL/GenBank/DDBJ databases">
        <title>The genome of a short-lived fish provides insights into sex chromosome evolution and the genetic control of aging.</title>
        <authorList>
            <person name="Reichwald K."/>
            <person name="Felder M."/>
            <person name="Petzold A."/>
            <person name="Koch P."/>
            <person name="Groth M."/>
            <person name="Platzer M."/>
        </authorList>
    </citation>
    <scope>NUCLEOTIDE SEQUENCE</scope>
    <source>
        <tissue evidence="5">Brain</tissue>
    </source>
</reference>
<accession>A0A1A8IIZ4</accession>
<proteinExistence type="predicted"/>
<dbReference type="Pfam" id="PF23210">
    <property type="entry name" value="HEAT_Maestro_2"/>
    <property type="match status" value="1"/>
</dbReference>
<keyword evidence="2" id="KW-1133">Transmembrane helix</keyword>
<keyword evidence="2" id="KW-0812">Transmembrane</keyword>
<name>A0A1A8IIZ4_NOTKU</name>
<dbReference type="InterPro" id="IPR016024">
    <property type="entry name" value="ARM-type_fold"/>
</dbReference>
<reference evidence="5" key="1">
    <citation type="submission" date="2016-05" db="EMBL/GenBank/DDBJ databases">
        <authorList>
            <person name="Lavstsen T."/>
            <person name="Jespersen J.S."/>
        </authorList>
    </citation>
    <scope>NUCLEOTIDE SEQUENCE</scope>
    <source>
        <tissue evidence="5">Brain</tissue>
    </source>
</reference>
<dbReference type="EMBL" id="HAED01010881">
    <property type="protein sequence ID" value="SBQ97141.1"/>
    <property type="molecule type" value="Transcribed_RNA"/>
</dbReference>
<organism evidence="5">
    <name type="scientific">Nothobranchius kuhntae</name>
    <name type="common">Beira killifish</name>
    <dbReference type="NCBI Taxonomy" id="321403"/>
    <lineage>
        <taxon>Eukaryota</taxon>
        <taxon>Metazoa</taxon>
        <taxon>Chordata</taxon>
        <taxon>Craniata</taxon>
        <taxon>Vertebrata</taxon>
        <taxon>Euteleostomi</taxon>
        <taxon>Actinopterygii</taxon>
        <taxon>Neopterygii</taxon>
        <taxon>Teleostei</taxon>
        <taxon>Neoteleostei</taxon>
        <taxon>Acanthomorphata</taxon>
        <taxon>Ovalentaria</taxon>
        <taxon>Atherinomorphae</taxon>
        <taxon>Cyprinodontiformes</taxon>
        <taxon>Nothobranchiidae</taxon>
        <taxon>Nothobranchius</taxon>
    </lineage>
</organism>
<dbReference type="InterPro" id="IPR045206">
    <property type="entry name" value="Maestro_heat-like_prot"/>
</dbReference>
<gene>
    <name evidence="5" type="primary">MROH1</name>
</gene>
<dbReference type="InterPro" id="IPR056282">
    <property type="entry name" value="MROH2B-like_N_HEAT"/>
</dbReference>
<dbReference type="Pfam" id="PF23221">
    <property type="entry name" value="HEAT_MROH2B_1st"/>
    <property type="match status" value="1"/>
</dbReference>
<dbReference type="InterPro" id="IPR011989">
    <property type="entry name" value="ARM-like"/>
</dbReference>
<evidence type="ECO:0000256" key="2">
    <source>
        <dbReference type="SAM" id="Phobius"/>
    </source>
</evidence>
<sequence>MAMDDTDVEQVTLALLDAANDKDSEVQDQVRKSMLTLGKQQPDLVLAMCQDYLLQHPKLVVSHRVVILQTIELVVGCRIEELNIPRIKSLISLASEEMTRSKEVISEWQQAASNILVAIGYKHINDIMEEILSKFQPGVLPHFFVVQTLANLSDSNVYGMVPFLSAILGTMLPMLGLAKQDNMKWVFSSALCHFSDSILEYLANLDKAPDPTVRKDTFSNEIYTAFDVLFNHWLQSRESKLRLTVAEAVGSMCHLMPRDKLEEQIPRIIPAIMSLYKKNNEHYIVSKSLCQVLDASVNMGSRVLETQLEGLLFVLHQQVSAPVDYGDPPTVKNHNEVLRCFSLLANSFPDRLVMSVLQKLENSHERSKMGSLAVLRHLINSSTSTMERKKLLILANIRQPMADHSNKVKKRVVQVISAMAHHGYLELDGGDLLVRFIVQNCALPDTYQRGQRPMDPEEVTNEALRTMCDNTLHLLTTTVGRLADVLWPKLLYYLTPVQYSNATTPLCKSLIVLGNKKKSNQEPSFNIDFKQEVNLPSTQTLMIRLMVNAAFPFNCRGHGAPSLSVLQILSVNIHPNTEKVWEKEIPPLLSQLEESTAESLDEGWDDQILKLLSKTLASVHDDKWVCQLAAEATRYLSTYNNALEEKSFLYRCIGVTLQHCFNKEVVKKQLQEVLLTARHNDALEREGVAMGVGLCANSHLEGTLAKLDDFSKSDAFKKSPSIFNLLKERNDVEVEKVKSTLILCYGQVALNAPPEKILNRIDQDILRSISKHFNTKVTHHTVHKGLDFPTTPSCWLLNVRFYHRFDPTARDEQFEFGRNKLDLFIYALFLILFLPCSLSLTPGTRQTRKRDDELWNDERF</sequence>
<evidence type="ECO:0000313" key="5">
    <source>
        <dbReference type="EMBL" id="SBQ97141.1"/>
    </source>
</evidence>
<dbReference type="InterPro" id="IPR055408">
    <property type="entry name" value="HEAT_MROH2B-like"/>
</dbReference>
<dbReference type="Gene3D" id="1.25.10.10">
    <property type="entry name" value="Leucine-rich Repeat Variant"/>
    <property type="match status" value="1"/>
</dbReference>
<dbReference type="SUPFAM" id="SSF48371">
    <property type="entry name" value="ARM repeat"/>
    <property type="match status" value="1"/>
</dbReference>
<keyword evidence="2" id="KW-0472">Membrane</keyword>
<evidence type="ECO:0000259" key="3">
    <source>
        <dbReference type="Pfam" id="PF23210"/>
    </source>
</evidence>
<feature type="transmembrane region" description="Helical" evidence="2">
    <location>
        <begin position="823"/>
        <end position="840"/>
    </location>
</feature>
<feature type="domain" description="MROH2B-like N-terminal HEAT-repeats" evidence="4">
    <location>
        <begin position="35"/>
        <end position="253"/>
    </location>
</feature>
<dbReference type="AlphaFoldDB" id="A0A1A8IIZ4"/>
<dbReference type="GO" id="GO:0005737">
    <property type="term" value="C:cytoplasm"/>
    <property type="evidence" value="ECO:0007669"/>
    <property type="project" value="TreeGrafter"/>
</dbReference>